<dbReference type="RefSeq" id="WP_378296157.1">
    <property type="nucleotide sequence ID" value="NZ_JBHTJA010000002.1"/>
</dbReference>
<protein>
    <submittedName>
        <fullName evidence="1">Uncharacterized protein</fullName>
    </submittedName>
</protein>
<gene>
    <name evidence="1" type="ORF">ACFQ11_02900</name>
</gene>
<dbReference type="EMBL" id="JBHTJA010000002">
    <property type="protein sequence ID" value="MFD0899328.1"/>
    <property type="molecule type" value="Genomic_DNA"/>
</dbReference>
<name>A0ABW3EG93_9ACTN</name>
<proteinExistence type="predicted"/>
<accession>A0ABW3EG93</accession>
<dbReference type="Proteomes" id="UP001596972">
    <property type="component" value="Unassembled WGS sequence"/>
</dbReference>
<evidence type="ECO:0000313" key="1">
    <source>
        <dbReference type="EMBL" id="MFD0899328.1"/>
    </source>
</evidence>
<reference evidence="2" key="1">
    <citation type="journal article" date="2019" name="Int. J. Syst. Evol. Microbiol.">
        <title>The Global Catalogue of Microorganisms (GCM) 10K type strain sequencing project: providing services to taxonomists for standard genome sequencing and annotation.</title>
        <authorList>
            <consortium name="The Broad Institute Genomics Platform"/>
            <consortium name="The Broad Institute Genome Sequencing Center for Infectious Disease"/>
            <person name="Wu L."/>
            <person name="Ma J."/>
        </authorList>
    </citation>
    <scope>NUCLEOTIDE SEQUENCE [LARGE SCALE GENOMIC DNA]</scope>
    <source>
        <strain evidence="2">JCM 31202</strain>
    </source>
</reference>
<evidence type="ECO:0000313" key="2">
    <source>
        <dbReference type="Proteomes" id="UP001596972"/>
    </source>
</evidence>
<comment type="caution">
    <text evidence="1">The sequence shown here is derived from an EMBL/GenBank/DDBJ whole genome shotgun (WGS) entry which is preliminary data.</text>
</comment>
<keyword evidence="2" id="KW-1185">Reference proteome</keyword>
<organism evidence="1 2">
    <name type="scientific">Actinomadura sediminis</name>
    <dbReference type="NCBI Taxonomy" id="1038904"/>
    <lineage>
        <taxon>Bacteria</taxon>
        <taxon>Bacillati</taxon>
        <taxon>Actinomycetota</taxon>
        <taxon>Actinomycetes</taxon>
        <taxon>Streptosporangiales</taxon>
        <taxon>Thermomonosporaceae</taxon>
        <taxon>Actinomadura</taxon>
    </lineage>
</organism>
<sequence>MGEPGASEDLELLEEQVRALRELAGDRPDGARIYDFGVRWGTFLAGRLERLEHYHRSGGLSVDERERYAGLRSRLSEVLPLIEELGLARPRVVPPDD</sequence>